<reference evidence="1 2" key="1">
    <citation type="submission" date="2018-06" db="EMBL/GenBank/DDBJ databases">
        <title>Genomic Encyclopedia of Archaeal and Bacterial Type Strains, Phase II (KMG-II): from individual species to whole genera.</title>
        <authorList>
            <person name="Goeker M."/>
        </authorList>
    </citation>
    <scope>NUCLEOTIDE SEQUENCE [LARGE SCALE GENOMIC DNA]</scope>
    <source>
        <strain evidence="1 2">DSM 21851</strain>
    </source>
</reference>
<proteinExistence type="predicted"/>
<dbReference type="RefSeq" id="WP_111629138.1">
    <property type="nucleotide sequence ID" value="NZ_QLMC01000003.1"/>
</dbReference>
<comment type="caution">
    <text evidence="1">The sequence shown here is derived from an EMBL/GenBank/DDBJ whole genome shotgun (WGS) entry which is preliminary data.</text>
</comment>
<dbReference type="AlphaFoldDB" id="A0A327X1N7"/>
<gene>
    <name evidence="1" type="ORF">LX87_03123</name>
</gene>
<evidence type="ECO:0000313" key="2">
    <source>
        <dbReference type="Proteomes" id="UP000248790"/>
    </source>
</evidence>
<dbReference type="Proteomes" id="UP000248790">
    <property type="component" value="Unassembled WGS sequence"/>
</dbReference>
<dbReference type="OrthoDB" id="5773047at2"/>
<evidence type="ECO:0000313" key="1">
    <source>
        <dbReference type="EMBL" id="RAJ98214.1"/>
    </source>
</evidence>
<accession>A0A327X1N7</accession>
<sequence length="73" mass="8493">MKTQFITDDKGNKVGVILSIKDYEKLMDELDEAHTVRMYDKAKAEKLTFRPFEDALKEIEQKRAKSRVSTANQ</sequence>
<organism evidence="1 2">
    <name type="scientific">Larkinella arboricola</name>
    <dbReference type="NCBI Taxonomy" id="643671"/>
    <lineage>
        <taxon>Bacteria</taxon>
        <taxon>Pseudomonadati</taxon>
        <taxon>Bacteroidota</taxon>
        <taxon>Cytophagia</taxon>
        <taxon>Cytophagales</taxon>
        <taxon>Spirosomataceae</taxon>
        <taxon>Larkinella</taxon>
    </lineage>
</organism>
<evidence type="ECO:0008006" key="3">
    <source>
        <dbReference type="Google" id="ProtNLM"/>
    </source>
</evidence>
<protein>
    <recommendedName>
        <fullName evidence="3">Antitoxin Phd_YefM of type II toxin-antitoxin system</fullName>
    </recommendedName>
</protein>
<dbReference type="EMBL" id="QLMC01000003">
    <property type="protein sequence ID" value="RAJ98214.1"/>
    <property type="molecule type" value="Genomic_DNA"/>
</dbReference>
<name>A0A327X1N7_LARAB</name>
<keyword evidence="2" id="KW-1185">Reference proteome</keyword>